<dbReference type="InterPro" id="IPR008332">
    <property type="entry name" value="MethylG_MeTrfase_N"/>
</dbReference>
<comment type="caution">
    <text evidence="12">The sequence shown here is derived from an EMBL/GenBank/DDBJ whole genome shotgun (WGS) entry which is preliminary data.</text>
</comment>
<dbReference type="Gene3D" id="3.30.160.70">
    <property type="entry name" value="Methylated DNA-protein cysteine methyltransferase domain"/>
    <property type="match status" value="1"/>
</dbReference>
<protein>
    <recommendedName>
        <fullName evidence="9">Methylated-DNA--protein-cysteine methyltransferase</fullName>
        <ecNumber evidence="9">2.1.1.63</ecNumber>
    </recommendedName>
    <alternativeName>
        <fullName evidence="9">6-O-methylguanine-DNA methyltransferase</fullName>
        <shortName evidence="9">MGMT</shortName>
    </alternativeName>
    <alternativeName>
        <fullName evidence="9">O-6-methylguanine-DNA-alkyltransferase</fullName>
    </alternativeName>
</protein>
<dbReference type="HAMAP" id="MF_00772">
    <property type="entry name" value="OGT"/>
    <property type="match status" value="1"/>
</dbReference>
<dbReference type="InterPro" id="IPR023546">
    <property type="entry name" value="MGMT"/>
</dbReference>
<comment type="similarity">
    <text evidence="2 9">Belongs to the MGMT family.</text>
</comment>
<dbReference type="InterPro" id="IPR036388">
    <property type="entry name" value="WH-like_DNA-bd_sf"/>
</dbReference>
<keyword evidence="5 9" id="KW-0808">Transferase</keyword>
<evidence type="ECO:0000259" key="10">
    <source>
        <dbReference type="Pfam" id="PF01035"/>
    </source>
</evidence>
<evidence type="ECO:0000256" key="6">
    <source>
        <dbReference type="ARBA" id="ARBA00022763"/>
    </source>
</evidence>
<dbReference type="InterPro" id="IPR036217">
    <property type="entry name" value="MethylDNA_cys_MeTrfase_DNAb"/>
</dbReference>
<evidence type="ECO:0000256" key="2">
    <source>
        <dbReference type="ARBA" id="ARBA00008711"/>
    </source>
</evidence>
<comment type="catalytic activity">
    <reaction evidence="1 9">
        <text>a 4-O-methyl-thymidine in DNA + L-cysteinyl-[protein] = a thymidine in DNA + S-methyl-L-cysteinyl-[protein]</text>
        <dbReference type="Rhea" id="RHEA:53428"/>
        <dbReference type="Rhea" id="RHEA-COMP:10131"/>
        <dbReference type="Rhea" id="RHEA-COMP:10132"/>
        <dbReference type="Rhea" id="RHEA-COMP:13555"/>
        <dbReference type="Rhea" id="RHEA-COMP:13556"/>
        <dbReference type="ChEBI" id="CHEBI:29950"/>
        <dbReference type="ChEBI" id="CHEBI:82612"/>
        <dbReference type="ChEBI" id="CHEBI:137386"/>
        <dbReference type="ChEBI" id="CHEBI:137387"/>
        <dbReference type="EC" id="2.1.1.63"/>
    </reaction>
</comment>
<keyword evidence="3 9" id="KW-0963">Cytoplasm</keyword>
<dbReference type="EC" id="2.1.1.63" evidence="9"/>
<comment type="subcellular location">
    <subcellularLocation>
        <location evidence="9">Cytoplasm</location>
    </subcellularLocation>
</comment>
<dbReference type="SUPFAM" id="SSF53155">
    <property type="entry name" value="Methylated DNA-protein cysteine methyltransferase domain"/>
    <property type="match status" value="1"/>
</dbReference>
<comment type="miscellaneous">
    <text evidence="9">This enzyme catalyzes only one turnover and therefore is not strictly catalytic. According to one definition, an enzyme is a biocatalyst that acts repeatedly and over many reaction cycles.</text>
</comment>
<dbReference type="GO" id="GO:0006307">
    <property type="term" value="P:DNA alkylation repair"/>
    <property type="evidence" value="ECO:0007669"/>
    <property type="project" value="UniProtKB-UniRule"/>
</dbReference>
<feature type="active site" description="Nucleophile; methyl group acceptor" evidence="9">
    <location>
        <position position="121"/>
    </location>
</feature>
<evidence type="ECO:0000256" key="1">
    <source>
        <dbReference type="ARBA" id="ARBA00001286"/>
    </source>
</evidence>
<dbReference type="SUPFAM" id="SSF46767">
    <property type="entry name" value="Methylated DNA-protein cysteine methyltransferase, C-terminal domain"/>
    <property type="match status" value="1"/>
</dbReference>
<dbReference type="GO" id="GO:0032259">
    <property type="term" value="P:methylation"/>
    <property type="evidence" value="ECO:0007669"/>
    <property type="project" value="UniProtKB-KW"/>
</dbReference>
<evidence type="ECO:0000256" key="3">
    <source>
        <dbReference type="ARBA" id="ARBA00022490"/>
    </source>
</evidence>
<dbReference type="InterPro" id="IPR036631">
    <property type="entry name" value="MGMT_N_sf"/>
</dbReference>
<evidence type="ECO:0000256" key="9">
    <source>
        <dbReference type="HAMAP-Rule" id="MF_00772"/>
    </source>
</evidence>
<comment type="catalytic activity">
    <reaction evidence="8 9">
        <text>a 6-O-methyl-2'-deoxyguanosine in DNA + L-cysteinyl-[protein] = S-methyl-L-cysteinyl-[protein] + a 2'-deoxyguanosine in DNA</text>
        <dbReference type="Rhea" id="RHEA:24000"/>
        <dbReference type="Rhea" id="RHEA-COMP:10131"/>
        <dbReference type="Rhea" id="RHEA-COMP:10132"/>
        <dbReference type="Rhea" id="RHEA-COMP:11367"/>
        <dbReference type="Rhea" id="RHEA-COMP:11368"/>
        <dbReference type="ChEBI" id="CHEBI:29950"/>
        <dbReference type="ChEBI" id="CHEBI:82612"/>
        <dbReference type="ChEBI" id="CHEBI:85445"/>
        <dbReference type="ChEBI" id="CHEBI:85448"/>
        <dbReference type="EC" id="2.1.1.63"/>
    </reaction>
</comment>
<dbReference type="PANTHER" id="PTHR10815:SF5">
    <property type="entry name" value="METHYLATED-DNA--PROTEIN-CYSTEINE METHYLTRANSFERASE"/>
    <property type="match status" value="1"/>
</dbReference>
<dbReference type="FunFam" id="1.10.10.10:FF:000214">
    <property type="entry name" value="Methylated-DNA--protein-cysteine methyltransferase"/>
    <property type="match status" value="1"/>
</dbReference>
<keyword evidence="4 9" id="KW-0489">Methyltransferase</keyword>
<accession>A0A937W524</accession>
<dbReference type="InterPro" id="IPR001497">
    <property type="entry name" value="MethylDNA_cys_MeTrfase_AS"/>
</dbReference>
<evidence type="ECO:0000313" key="13">
    <source>
        <dbReference type="Proteomes" id="UP000712673"/>
    </source>
</evidence>
<feature type="domain" description="Methylated-DNA-[protein]-cysteine S-methyltransferase DNA binding" evidence="10">
    <location>
        <begin position="70"/>
        <end position="150"/>
    </location>
</feature>
<dbReference type="Pfam" id="PF02870">
    <property type="entry name" value="Methyltransf_1N"/>
    <property type="match status" value="1"/>
</dbReference>
<dbReference type="InterPro" id="IPR014048">
    <property type="entry name" value="MethylDNA_cys_MeTrfase_DNA-bd"/>
</dbReference>
<name>A0A937W524_UNCTE</name>
<proteinExistence type="inferred from homology"/>
<keyword evidence="6 9" id="KW-0227">DNA damage</keyword>
<evidence type="ECO:0000259" key="11">
    <source>
        <dbReference type="Pfam" id="PF02870"/>
    </source>
</evidence>
<keyword evidence="7 9" id="KW-0234">DNA repair</keyword>
<dbReference type="CDD" id="cd06445">
    <property type="entry name" value="ATase"/>
    <property type="match status" value="1"/>
</dbReference>
<evidence type="ECO:0000313" key="12">
    <source>
        <dbReference type="EMBL" id="MBM3226772.1"/>
    </source>
</evidence>
<dbReference type="Pfam" id="PF01035">
    <property type="entry name" value="DNA_binding_1"/>
    <property type="match status" value="1"/>
</dbReference>
<dbReference type="NCBIfam" id="TIGR00589">
    <property type="entry name" value="ogt"/>
    <property type="match status" value="1"/>
</dbReference>
<dbReference type="PROSITE" id="PS00374">
    <property type="entry name" value="MGMT"/>
    <property type="match status" value="1"/>
</dbReference>
<evidence type="ECO:0000256" key="5">
    <source>
        <dbReference type="ARBA" id="ARBA00022679"/>
    </source>
</evidence>
<gene>
    <name evidence="12" type="ORF">FJZ47_23660</name>
</gene>
<feature type="domain" description="Methylguanine DNA methyltransferase ribonuclease-like" evidence="11">
    <location>
        <begin position="2"/>
        <end position="65"/>
    </location>
</feature>
<dbReference type="EMBL" id="VGLS01001043">
    <property type="protein sequence ID" value="MBM3226772.1"/>
    <property type="molecule type" value="Genomic_DNA"/>
</dbReference>
<sequence length="169" mass="18749">MPSPLGLVCLARTLSGLIRVDFQTGNRPIQVPHCWQQDPDMLRAALQQMQEYFAAQRQHFTLELAPRGTPFQQRVWRALQHIPFGSTLTYQALARQLGMPGAARAVGHANGRNPIAIVIPCHRLIGSDGRLRGYAGGLALKQRLLQHEGIDCDVLPRTSPRAIADSLRM</sequence>
<evidence type="ECO:0000256" key="8">
    <source>
        <dbReference type="ARBA" id="ARBA00049348"/>
    </source>
</evidence>
<organism evidence="12 13">
    <name type="scientific">Tectimicrobiota bacterium</name>
    <dbReference type="NCBI Taxonomy" id="2528274"/>
    <lineage>
        <taxon>Bacteria</taxon>
        <taxon>Pseudomonadati</taxon>
        <taxon>Nitrospinota/Tectimicrobiota group</taxon>
        <taxon>Candidatus Tectimicrobiota</taxon>
    </lineage>
</organism>
<dbReference type="Proteomes" id="UP000712673">
    <property type="component" value="Unassembled WGS sequence"/>
</dbReference>
<reference evidence="12" key="1">
    <citation type="submission" date="2019-03" db="EMBL/GenBank/DDBJ databases">
        <title>Lake Tanganyika Metagenome-Assembled Genomes (MAGs).</title>
        <authorList>
            <person name="Tran P."/>
        </authorList>
    </citation>
    <scope>NUCLEOTIDE SEQUENCE</scope>
    <source>
        <strain evidence="12">K_DeepCast_65m_m2_066</strain>
    </source>
</reference>
<dbReference type="GO" id="GO:0005737">
    <property type="term" value="C:cytoplasm"/>
    <property type="evidence" value="ECO:0007669"/>
    <property type="project" value="UniProtKB-SubCell"/>
</dbReference>
<dbReference type="PANTHER" id="PTHR10815">
    <property type="entry name" value="METHYLATED-DNA--PROTEIN-CYSTEINE METHYLTRANSFERASE"/>
    <property type="match status" value="1"/>
</dbReference>
<evidence type="ECO:0000256" key="4">
    <source>
        <dbReference type="ARBA" id="ARBA00022603"/>
    </source>
</evidence>
<comment type="function">
    <text evidence="9">Involved in the cellular defense against the biological effects of O6-methylguanine (O6-MeG) and O4-methylthymine (O4-MeT) in DNA. Repairs the methylated nucleobase in DNA by stoichiometrically transferring the methyl group to a cysteine residue in the enzyme. This is a suicide reaction: the enzyme is irreversibly inactivated.</text>
</comment>
<evidence type="ECO:0000256" key="7">
    <source>
        <dbReference type="ARBA" id="ARBA00023204"/>
    </source>
</evidence>
<dbReference type="Gene3D" id="1.10.10.10">
    <property type="entry name" value="Winged helix-like DNA-binding domain superfamily/Winged helix DNA-binding domain"/>
    <property type="match status" value="1"/>
</dbReference>
<dbReference type="GO" id="GO:0003908">
    <property type="term" value="F:methylated-DNA-[protein]-cysteine S-methyltransferase activity"/>
    <property type="evidence" value="ECO:0007669"/>
    <property type="project" value="UniProtKB-UniRule"/>
</dbReference>
<dbReference type="AlphaFoldDB" id="A0A937W524"/>